<organism evidence="1 2">
    <name type="scientific">Smallanthus sonchifolius</name>
    <dbReference type="NCBI Taxonomy" id="185202"/>
    <lineage>
        <taxon>Eukaryota</taxon>
        <taxon>Viridiplantae</taxon>
        <taxon>Streptophyta</taxon>
        <taxon>Embryophyta</taxon>
        <taxon>Tracheophyta</taxon>
        <taxon>Spermatophyta</taxon>
        <taxon>Magnoliopsida</taxon>
        <taxon>eudicotyledons</taxon>
        <taxon>Gunneridae</taxon>
        <taxon>Pentapetalae</taxon>
        <taxon>asterids</taxon>
        <taxon>campanulids</taxon>
        <taxon>Asterales</taxon>
        <taxon>Asteraceae</taxon>
        <taxon>Asteroideae</taxon>
        <taxon>Heliantheae alliance</taxon>
        <taxon>Millerieae</taxon>
        <taxon>Smallanthus</taxon>
    </lineage>
</organism>
<comment type="caution">
    <text evidence="1">The sequence shown here is derived from an EMBL/GenBank/DDBJ whole genome shotgun (WGS) entry which is preliminary data.</text>
</comment>
<name>A0ACB9K635_9ASTR</name>
<reference evidence="1 2" key="2">
    <citation type="journal article" date="2022" name="Mol. Ecol. Resour.">
        <title>The genomes of chicory, endive, great burdock and yacon provide insights into Asteraceae paleo-polyploidization history and plant inulin production.</title>
        <authorList>
            <person name="Fan W."/>
            <person name="Wang S."/>
            <person name="Wang H."/>
            <person name="Wang A."/>
            <person name="Jiang F."/>
            <person name="Liu H."/>
            <person name="Zhao H."/>
            <person name="Xu D."/>
            <person name="Zhang Y."/>
        </authorList>
    </citation>
    <scope>NUCLEOTIDE SEQUENCE [LARGE SCALE GENOMIC DNA]</scope>
    <source>
        <strain evidence="2">cv. Yunnan</strain>
        <tissue evidence="1">Leaves</tissue>
    </source>
</reference>
<dbReference type="EMBL" id="CM042018">
    <property type="protein sequence ID" value="KAI3827760.1"/>
    <property type="molecule type" value="Genomic_DNA"/>
</dbReference>
<accession>A0ACB9K635</accession>
<evidence type="ECO:0000313" key="2">
    <source>
        <dbReference type="Proteomes" id="UP001056120"/>
    </source>
</evidence>
<reference evidence="2" key="1">
    <citation type="journal article" date="2022" name="Mol. Ecol. Resour.">
        <title>The genomes of chicory, endive, great burdock and yacon provide insights into Asteraceae palaeo-polyploidization history and plant inulin production.</title>
        <authorList>
            <person name="Fan W."/>
            <person name="Wang S."/>
            <person name="Wang H."/>
            <person name="Wang A."/>
            <person name="Jiang F."/>
            <person name="Liu H."/>
            <person name="Zhao H."/>
            <person name="Xu D."/>
            <person name="Zhang Y."/>
        </authorList>
    </citation>
    <scope>NUCLEOTIDE SEQUENCE [LARGE SCALE GENOMIC DNA]</scope>
    <source>
        <strain evidence="2">cv. Yunnan</strain>
    </source>
</reference>
<sequence>MNRYFQDLPLKLNQNQNKNSHRLIYSKQQLQMFNLVPLCDRLEAFVVLGAKVDCGRCLQWCITYALVQN</sequence>
<dbReference type="Proteomes" id="UP001056120">
    <property type="component" value="Linkage Group LG01"/>
</dbReference>
<evidence type="ECO:0000313" key="1">
    <source>
        <dbReference type="EMBL" id="KAI3827760.1"/>
    </source>
</evidence>
<keyword evidence="2" id="KW-1185">Reference proteome</keyword>
<protein>
    <submittedName>
        <fullName evidence="1">Uncharacterized protein</fullName>
    </submittedName>
</protein>
<proteinExistence type="predicted"/>
<gene>
    <name evidence="1" type="ORF">L1987_01843</name>
</gene>